<gene>
    <name evidence="2" type="ORF">M0638_20480</name>
</gene>
<evidence type="ECO:0000256" key="1">
    <source>
        <dbReference type="SAM" id="MobiDB-lite"/>
    </source>
</evidence>
<dbReference type="AlphaFoldDB" id="A0A9X1YDK6"/>
<accession>A0A9X1YDK6</accession>
<proteinExistence type="predicted"/>
<name>A0A9X1YDK6_9PROT</name>
<evidence type="ECO:0000313" key="2">
    <source>
        <dbReference type="EMBL" id="MCK8786752.1"/>
    </source>
</evidence>
<organism evidence="2 3">
    <name type="scientific">Roseomonas acroporae</name>
    <dbReference type="NCBI Taxonomy" id="2937791"/>
    <lineage>
        <taxon>Bacteria</taxon>
        <taxon>Pseudomonadati</taxon>
        <taxon>Pseudomonadota</taxon>
        <taxon>Alphaproteobacteria</taxon>
        <taxon>Acetobacterales</taxon>
        <taxon>Roseomonadaceae</taxon>
        <taxon>Roseomonas</taxon>
    </lineage>
</organism>
<dbReference type="EMBL" id="JALPRX010000095">
    <property type="protein sequence ID" value="MCK8786752.1"/>
    <property type="molecule type" value="Genomic_DNA"/>
</dbReference>
<dbReference type="Proteomes" id="UP001139516">
    <property type="component" value="Unassembled WGS sequence"/>
</dbReference>
<reference evidence="2" key="1">
    <citation type="submission" date="2022-04" db="EMBL/GenBank/DDBJ databases">
        <title>Roseomonas acroporae sp. nov., isolated from coral Acropora digitifera.</title>
        <authorList>
            <person name="Sun H."/>
        </authorList>
    </citation>
    <scope>NUCLEOTIDE SEQUENCE</scope>
    <source>
        <strain evidence="2">NAR14</strain>
    </source>
</reference>
<comment type="caution">
    <text evidence="2">The sequence shown here is derived from an EMBL/GenBank/DDBJ whole genome shotgun (WGS) entry which is preliminary data.</text>
</comment>
<feature type="compositionally biased region" description="Low complexity" evidence="1">
    <location>
        <begin position="218"/>
        <end position="235"/>
    </location>
</feature>
<dbReference type="RefSeq" id="WP_248668866.1">
    <property type="nucleotide sequence ID" value="NZ_JALPRX010000095.1"/>
</dbReference>
<sequence>MNSNSPDTVVRGDLPADTYLSAMQVVNWIALGHPWPEEENLSSYFVGKWDFLPDPDRDLRRQPTLAALEEMNGGPPIWVPSDEAVHVNMRGEEPRWVLHARQRAREIAEQYSEPLPTLIVRLAVDIELYQNRQQLLHRAEDTILAAVRGEKLTMLATPLDISGHPVGLPEPVPSFRFASSAVRIARRGVISHQGQSTYGDVHFKTSEVATLWPPGDLRSSPPEAAEPTPTASPRPSDARVHDHIRAFLRQAREGGQEPSRSEVEQEAKLIHARDRQIESALRALPSGEGLRPGRPRQAG</sequence>
<feature type="compositionally biased region" description="Basic and acidic residues" evidence="1">
    <location>
        <begin position="236"/>
        <end position="272"/>
    </location>
</feature>
<keyword evidence="3" id="KW-1185">Reference proteome</keyword>
<protein>
    <submittedName>
        <fullName evidence="2">Uncharacterized protein</fullName>
    </submittedName>
</protein>
<feature type="region of interest" description="Disordered" evidence="1">
    <location>
        <begin position="212"/>
        <end position="272"/>
    </location>
</feature>
<feature type="region of interest" description="Disordered" evidence="1">
    <location>
        <begin position="280"/>
        <end position="299"/>
    </location>
</feature>
<evidence type="ECO:0000313" key="3">
    <source>
        <dbReference type="Proteomes" id="UP001139516"/>
    </source>
</evidence>